<dbReference type="Gene3D" id="3.30.70.100">
    <property type="match status" value="1"/>
</dbReference>
<feature type="transmembrane region" description="Helical" evidence="7">
    <location>
        <begin position="556"/>
        <end position="581"/>
    </location>
</feature>
<comment type="subcellular location">
    <subcellularLocation>
        <location evidence="1">Cell membrane</location>
        <topology evidence="1">Multi-pass membrane protein</topology>
    </subcellularLocation>
</comment>
<dbReference type="InterPro" id="IPR049142">
    <property type="entry name" value="MS_channel_1st"/>
</dbReference>
<feature type="transmembrane region" description="Helical" evidence="7">
    <location>
        <begin position="833"/>
        <end position="852"/>
    </location>
</feature>
<evidence type="ECO:0000256" key="1">
    <source>
        <dbReference type="ARBA" id="ARBA00004651"/>
    </source>
</evidence>
<dbReference type="AlphaFoldDB" id="A0A2K8U668"/>
<feature type="domain" description="Mechanosensitive ion channel MscS" evidence="8">
    <location>
        <begin position="854"/>
        <end position="921"/>
    </location>
</feature>
<keyword evidence="6 7" id="KW-0472">Membrane</keyword>
<comment type="similarity">
    <text evidence="2">Belongs to the MscS (TC 1.A.23) family.</text>
</comment>
<name>A0A2K8U668_9GAMM</name>
<feature type="transmembrane region" description="Helical" evidence="7">
    <location>
        <begin position="772"/>
        <end position="789"/>
    </location>
</feature>
<proteinExistence type="inferred from homology"/>
<feature type="transmembrane region" description="Helical" evidence="7">
    <location>
        <begin position="444"/>
        <end position="464"/>
    </location>
</feature>
<sequence length="1035" mass="111635">MSVTMPCWRRLIRSLAGPALGWALLLVLALASGLTLAAGAPIPPLTDIRDETARLQEVGTELEAAVARRLLDAQRLEERLALDEVRLRARDVRPDLLRAARLELETARMRIDTLNEQTAHQRLALTQLEEGIVALAETPDPDPDTDLARPRRLAALRLLREQADTIRSLGDSMGRLGAAIGRLLTLDEQRLRLLQARVRLESIDDLAGPGAGSLALGADAQVKAQERAVTDALRAASRLSDEAAAVSGDDLDAIARRAALDARLQEVAVRGNLAQNDLELIGIRQRLDALAVLREDPSMPAGLLAGAADQVRALRTRLRGYQGTLQVQRQVLATRRTLAAGQAAPDGTAAPDTDLDAVLTRQTREVTDLLHRAGEERTRFNALAAQVYARSLTDRHPFPLTGPEWRRIAAGVGGLPRLLARGLARLAQDLRTRAAAMGPARGPLLLGGALLLVFGALVLSRALRRGLVTPDPTRRVAAPAAALAAALPLAIPAAVWTWVGTRLTLPGYEFVPVLLLVGILPVTVFVLTLARAALFDRDPAHAHSPARWQFYRRLRWGLLLSALVAALYLVTGSLGVSPLLGDVLDRLAMIGLLLLAVPAFGLRDLILHLAQRRRGTAATDGPVPGDAAGGQMRPVGRGTRLLSELSRLVALTLVAAGVLGLLGYANLAWAIASRLGWLALVGALLYFAIGTLGDLRDRTAGRLAGERGAFWRRYFLLPGHGLAVLLAWLAAALGLIRLWGWDNHTPPIRALLDWLAQPLVTAGHLSLTPWDLALSVLLVALAVATGPWVKQVSFQLAYGRVRDRGLRQALATLTQYVVMVCGVLLALEVSGLNLTTLLVFTASLGVGIGFGLQNIVNNFISGILLLVERPLRVGDVVTVGSHEGEVTRIGIRSLTVRTFDKQEVFIPNGTVISGDFINWTHGDDILRTVLTVGIGYQDDPDRAMTLIRDLLAGYEPVLRLPGPQVSLWEFGDSAVILRVEYCVHFLGPVGRTAVRSEVNRRIWYGFQTAGISIPFPQRDLHVIQETTSGNETMTG</sequence>
<evidence type="ECO:0000259" key="8">
    <source>
        <dbReference type="Pfam" id="PF00924"/>
    </source>
</evidence>
<dbReference type="Gene3D" id="1.10.287.1260">
    <property type="match status" value="1"/>
</dbReference>
<dbReference type="InterPro" id="IPR010920">
    <property type="entry name" value="LSM_dom_sf"/>
</dbReference>
<dbReference type="InterPro" id="IPR023408">
    <property type="entry name" value="MscS_beta-dom_sf"/>
</dbReference>
<evidence type="ECO:0000259" key="10">
    <source>
        <dbReference type="Pfam" id="PF21088"/>
    </source>
</evidence>
<dbReference type="Gene3D" id="2.30.30.60">
    <property type="match status" value="1"/>
</dbReference>
<feature type="transmembrane region" description="Helical" evidence="7">
    <location>
        <begin position="675"/>
        <end position="693"/>
    </location>
</feature>
<evidence type="ECO:0000256" key="5">
    <source>
        <dbReference type="ARBA" id="ARBA00022989"/>
    </source>
</evidence>
<dbReference type="PANTHER" id="PTHR30347">
    <property type="entry name" value="POTASSIUM CHANNEL RELATED"/>
    <property type="match status" value="1"/>
</dbReference>
<reference evidence="11 12" key="1">
    <citation type="submission" date="2017-03" db="EMBL/GenBank/DDBJ databases">
        <title>Complete genome sequence of Candidatus 'Thiodictyon syntrophicum' sp. nov. strain Cad16T, a photolithoautotroph purple sulfur bacterium isolated from an alpine meromictic lake.</title>
        <authorList>
            <person name="Luedin S.M."/>
            <person name="Pothier J.F."/>
            <person name="Danza F."/>
            <person name="Storelli N."/>
            <person name="Wittwer M."/>
            <person name="Tonolla M."/>
        </authorList>
    </citation>
    <scope>NUCLEOTIDE SEQUENCE [LARGE SCALE GENOMIC DNA]</scope>
    <source>
        <strain evidence="11 12">Cad16T</strain>
    </source>
</reference>
<feature type="domain" description="Mechanosensitive ion channel MscS C-terminal" evidence="9">
    <location>
        <begin position="929"/>
        <end position="1013"/>
    </location>
</feature>
<dbReference type="SUPFAM" id="SSF50182">
    <property type="entry name" value="Sm-like ribonucleoproteins"/>
    <property type="match status" value="1"/>
</dbReference>
<evidence type="ECO:0000256" key="2">
    <source>
        <dbReference type="ARBA" id="ARBA00008017"/>
    </source>
</evidence>
<dbReference type="SUPFAM" id="SSF82689">
    <property type="entry name" value="Mechanosensitive channel protein MscS (YggB), C-terminal domain"/>
    <property type="match status" value="1"/>
</dbReference>
<feature type="transmembrane region" description="Helical" evidence="7">
    <location>
        <begin position="476"/>
        <end position="498"/>
    </location>
</feature>
<keyword evidence="12" id="KW-1185">Reference proteome</keyword>
<feature type="transmembrane region" description="Helical" evidence="7">
    <location>
        <begin position="587"/>
        <end position="606"/>
    </location>
</feature>
<feature type="transmembrane region" description="Helical" evidence="7">
    <location>
        <begin position="714"/>
        <end position="739"/>
    </location>
</feature>
<dbReference type="PANTHER" id="PTHR30347:SF1">
    <property type="entry name" value="MECHANOSENSITIVE CHANNEL MSCK"/>
    <property type="match status" value="1"/>
</dbReference>
<dbReference type="OrthoDB" id="9799209at2"/>
<feature type="transmembrane region" description="Helical" evidence="7">
    <location>
        <begin position="510"/>
        <end position="535"/>
    </location>
</feature>
<dbReference type="InterPro" id="IPR052702">
    <property type="entry name" value="MscS-like_channel"/>
</dbReference>
<keyword evidence="3" id="KW-1003">Cell membrane</keyword>
<dbReference type="InterPro" id="IPR011066">
    <property type="entry name" value="MscS_channel_C_sf"/>
</dbReference>
<evidence type="ECO:0000259" key="9">
    <source>
        <dbReference type="Pfam" id="PF21082"/>
    </source>
</evidence>
<keyword evidence="4 7" id="KW-0812">Transmembrane</keyword>
<dbReference type="RefSeq" id="WP_100918319.1">
    <property type="nucleotide sequence ID" value="NZ_CP020370.1"/>
</dbReference>
<evidence type="ECO:0000313" key="12">
    <source>
        <dbReference type="Proteomes" id="UP000232638"/>
    </source>
</evidence>
<evidence type="ECO:0000256" key="6">
    <source>
        <dbReference type="ARBA" id="ARBA00023136"/>
    </source>
</evidence>
<dbReference type="SUPFAM" id="SSF82861">
    <property type="entry name" value="Mechanosensitive channel protein MscS (YggB), transmembrane region"/>
    <property type="match status" value="1"/>
</dbReference>
<dbReference type="InterPro" id="IPR006685">
    <property type="entry name" value="MscS_channel_2nd"/>
</dbReference>
<organism evidence="11 12">
    <name type="scientific">Candidatus Thiodictyon syntrophicum</name>
    <dbReference type="NCBI Taxonomy" id="1166950"/>
    <lineage>
        <taxon>Bacteria</taxon>
        <taxon>Pseudomonadati</taxon>
        <taxon>Pseudomonadota</taxon>
        <taxon>Gammaproteobacteria</taxon>
        <taxon>Chromatiales</taxon>
        <taxon>Chromatiaceae</taxon>
        <taxon>Thiodictyon</taxon>
    </lineage>
</organism>
<dbReference type="Pfam" id="PF21088">
    <property type="entry name" value="MS_channel_1st"/>
    <property type="match status" value="1"/>
</dbReference>
<evidence type="ECO:0000313" key="11">
    <source>
        <dbReference type="EMBL" id="AUB80521.1"/>
    </source>
</evidence>
<dbReference type="Pfam" id="PF21082">
    <property type="entry name" value="MS_channel_3rd"/>
    <property type="match status" value="1"/>
</dbReference>
<dbReference type="Proteomes" id="UP000232638">
    <property type="component" value="Chromosome"/>
</dbReference>
<accession>A0A2K8U668</accession>
<dbReference type="Pfam" id="PF00924">
    <property type="entry name" value="MS_channel_2nd"/>
    <property type="match status" value="1"/>
</dbReference>
<evidence type="ECO:0000256" key="7">
    <source>
        <dbReference type="SAM" id="Phobius"/>
    </source>
</evidence>
<evidence type="ECO:0000256" key="4">
    <source>
        <dbReference type="ARBA" id="ARBA00022692"/>
    </source>
</evidence>
<feature type="transmembrane region" description="Helical" evidence="7">
    <location>
        <begin position="648"/>
        <end position="669"/>
    </location>
</feature>
<dbReference type="GO" id="GO:0008381">
    <property type="term" value="F:mechanosensitive monoatomic ion channel activity"/>
    <property type="evidence" value="ECO:0007669"/>
    <property type="project" value="UniProtKB-ARBA"/>
</dbReference>
<feature type="domain" description="Mechanosensitive ion channel transmembrane helices 2/3" evidence="10">
    <location>
        <begin position="813"/>
        <end position="853"/>
    </location>
</feature>
<dbReference type="KEGG" id="tsy:THSYN_05865"/>
<dbReference type="InterPro" id="IPR049278">
    <property type="entry name" value="MS_channel_C"/>
</dbReference>
<keyword evidence="5 7" id="KW-1133">Transmembrane helix</keyword>
<feature type="transmembrane region" description="Helical" evidence="7">
    <location>
        <begin position="809"/>
        <end position="827"/>
    </location>
</feature>
<gene>
    <name evidence="11" type="ORF">THSYN_05865</name>
</gene>
<dbReference type="GO" id="GO:0005886">
    <property type="term" value="C:plasma membrane"/>
    <property type="evidence" value="ECO:0007669"/>
    <property type="project" value="UniProtKB-SubCell"/>
</dbReference>
<dbReference type="InterPro" id="IPR011014">
    <property type="entry name" value="MscS_channel_TM-2"/>
</dbReference>
<dbReference type="EMBL" id="CP020370">
    <property type="protein sequence ID" value="AUB80521.1"/>
    <property type="molecule type" value="Genomic_DNA"/>
</dbReference>
<protein>
    <recommendedName>
        <fullName evidence="13">Mechanosensitive ion channel protein MscS</fullName>
    </recommendedName>
</protein>
<evidence type="ECO:0000256" key="3">
    <source>
        <dbReference type="ARBA" id="ARBA00022475"/>
    </source>
</evidence>
<evidence type="ECO:0008006" key="13">
    <source>
        <dbReference type="Google" id="ProtNLM"/>
    </source>
</evidence>